<organism evidence="2 3">
    <name type="scientific">Caloramator proteoclasticus DSM 10124</name>
    <dbReference type="NCBI Taxonomy" id="1121262"/>
    <lineage>
        <taxon>Bacteria</taxon>
        <taxon>Bacillati</taxon>
        <taxon>Bacillota</taxon>
        <taxon>Clostridia</taxon>
        <taxon>Eubacteriales</taxon>
        <taxon>Clostridiaceae</taxon>
        <taxon>Caloramator</taxon>
    </lineage>
</organism>
<evidence type="ECO:0000313" key="3">
    <source>
        <dbReference type="Proteomes" id="UP000184423"/>
    </source>
</evidence>
<name>A0A1M4SD15_9CLOT</name>
<dbReference type="AlphaFoldDB" id="A0A1M4SD15"/>
<dbReference type="RefSeq" id="WP_027307881.1">
    <property type="nucleotide sequence ID" value="NZ_FQVG01000001.1"/>
</dbReference>
<dbReference type="InterPro" id="IPR012454">
    <property type="entry name" value="DUF1659"/>
</dbReference>
<sequence>MAVKDFKQSSTLLMKFNMGVDARGNDIIKVVNLRKVKPQADHQAVFETAQSISTLVDGNLIEVLRQEVLELVNE</sequence>
<feature type="domain" description="DUF1659" evidence="1">
    <location>
        <begin position="2"/>
        <end position="73"/>
    </location>
</feature>
<dbReference type="Proteomes" id="UP000184423">
    <property type="component" value="Unassembled WGS sequence"/>
</dbReference>
<reference evidence="3" key="1">
    <citation type="submission" date="2016-11" db="EMBL/GenBank/DDBJ databases">
        <authorList>
            <person name="Varghese N."/>
            <person name="Submissions S."/>
        </authorList>
    </citation>
    <scope>NUCLEOTIDE SEQUENCE [LARGE SCALE GENOMIC DNA]</scope>
    <source>
        <strain evidence="3">DSM 10124</strain>
    </source>
</reference>
<proteinExistence type="predicted"/>
<accession>A0A1M4SD15</accession>
<protein>
    <recommendedName>
        <fullName evidence="1">DUF1659 domain-containing protein</fullName>
    </recommendedName>
</protein>
<dbReference type="Pfam" id="PF07872">
    <property type="entry name" value="DUF1659"/>
    <property type="match status" value="1"/>
</dbReference>
<evidence type="ECO:0000313" key="2">
    <source>
        <dbReference type="EMBL" id="SHE29917.1"/>
    </source>
</evidence>
<dbReference type="EMBL" id="FQVG01000001">
    <property type="protein sequence ID" value="SHE29917.1"/>
    <property type="molecule type" value="Genomic_DNA"/>
</dbReference>
<evidence type="ECO:0000259" key="1">
    <source>
        <dbReference type="Pfam" id="PF07872"/>
    </source>
</evidence>
<keyword evidence="3" id="KW-1185">Reference proteome</keyword>
<gene>
    <name evidence="2" type="ORF">SAMN02746091_00121</name>
</gene>